<evidence type="ECO:0000313" key="2">
    <source>
        <dbReference type="EMBL" id="OCH20866.1"/>
    </source>
</evidence>
<protein>
    <submittedName>
        <fullName evidence="2">NAD(+)--arginine ADP-ribosyltransferase</fullName>
    </submittedName>
</protein>
<dbReference type="GO" id="GO:0016740">
    <property type="term" value="F:transferase activity"/>
    <property type="evidence" value="ECO:0007669"/>
    <property type="project" value="UniProtKB-KW"/>
</dbReference>
<gene>
    <name evidence="2" type="ORF">A6E04_13865</name>
</gene>
<dbReference type="RefSeq" id="WP_065611424.1">
    <property type="nucleotide sequence ID" value="NZ_CAWMPN010000011.1"/>
</dbReference>
<dbReference type="PROSITE" id="PS51996">
    <property type="entry name" value="TR_MART"/>
    <property type="match status" value="1"/>
</dbReference>
<dbReference type="EMBL" id="MAJU01000011">
    <property type="protein sequence ID" value="OCH20866.1"/>
    <property type="molecule type" value="Genomic_DNA"/>
</dbReference>
<evidence type="ECO:0000259" key="1">
    <source>
        <dbReference type="Pfam" id="PF03496"/>
    </source>
</evidence>
<dbReference type="Proteomes" id="UP000093523">
    <property type="component" value="Unassembled WGS sequence"/>
</dbReference>
<dbReference type="Gene3D" id="3.90.176.10">
    <property type="entry name" value="Toxin ADP-ribosyltransferase, Chain A, domain 1"/>
    <property type="match status" value="1"/>
</dbReference>
<dbReference type="OrthoDB" id="6400139at2"/>
<keyword evidence="2" id="KW-0808">Transferase</keyword>
<evidence type="ECO:0000313" key="3">
    <source>
        <dbReference type="Proteomes" id="UP000093523"/>
    </source>
</evidence>
<proteinExistence type="predicted"/>
<organism evidence="2 3">
    <name type="scientific">Aliivibrio logei</name>
    <name type="common">Vibrio logei</name>
    <dbReference type="NCBI Taxonomy" id="688"/>
    <lineage>
        <taxon>Bacteria</taxon>
        <taxon>Pseudomonadati</taxon>
        <taxon>Pseudomonadota</taxon>
        <taxon>Gammaproteobacteria</taxon>
        <taxon>Vibrionales</taxon>
        <taxon>Vibrionaceae</taxon>
        <taxon>Aliivibrio</taxon>
    </lineage>
</organism>
<dbReference type="SUPFAM" id="SSF56399">
    <property type="entry name" value="ADP-ribosylation"/>
    <property type="match status" value="1"/>
</dbReference>
<dbReference type="STRING" id="688.A6E04_13865"/>
<name>A0A1B9NYL1_ALILO</name>
<comment type="caution">
    <text evidence="2">The sequence shown here is derived from an EMBL/GenBank/DDBJ whole genome shotgun (WGS) entry which is preliminary data.</text>
</comment>
<dbReference type="InterPro" id="IPR003540">
    <property type="entry name" value="ADP-ribosyltransferase"/>
</dbReference>
<feature type="domain" description="ADP ribosyltransferase" evidence="1">
    <location>
        <begin position="43"/>
        <end position="208"/>
    </location>
</feature>
<dbReference type="GO" id="GO:0005576">
    <property type="term" value="C:extracellular region"/>
    <property type="evidence" value="ECO:0007669"/>
    <property type="project" value="InterPro"/>
</dbReference>
<dbReference type="AlphaFoldDB" id="A0A1B9NYL1"/>
<reference evidence="2 3" key="1">
    <citation type="submission" date="2016-06" db="EMBL/GenBank/DDBJ databases">
        <authorList>
            <person name="Kjaerup R.B."/>
            <person name="Dalgaard T.S."/>
            <person name="Juul-Madsen H.R."/>
        </authorList>
    </citation>
    <scope>NUCLEOTIDE SEQUENCE [LARGE SCALE GENOMIC DNA]</scope>
    <source>
        <strain evidence="2 3">1S159</strain>
    </source>
</reference>
<dbReference type="Pfam" id="PF03496">
    <property type="entry name" value="ADPrib_exo_Tox"/>
    <property type="match status" value="1"/>
</dbReference>
<accession>A0A1B9NYL1</accession>
<sequence>MKKYILLILWGWAAFTFASPFEVFKQPTRSKEAITELSEGFKDWSKSNASWKSKLLSNAEAEALEDFSISGYRTANQYLHAAETKSWGSSGREIKGFVRTLKSGLNKMPEYRGTTYRGTWSNKAMIEQLEVGDVMYESGFLSTSVIPEVARRFAVVPPNSGNRTVRALFHIETNRRSFSIASISNYSSEAEVVISPNSYFKVTGIERGVLNNYISLETVSPRSVRMGSDRLFNLYSGEQLPPSRWQQMFCR</sequence>